<feature type="transmembrane region" description="Helical" evidence="9">
    <location>
        <begin position="510"/>
        <end position="536"/>
    </location>
</feature>
<keyword evidence="7 9" id="KW-0472">Membrane</keyword>
<dbReference type="InterPro" id="IPR023298">
    <property type="entry name" value="ATPase_P-typ_TM_dom_sf"/>
</dbReference>
<dbReference type="InterPro" id="IPR036412">
    <property type="entry name" value="HAD-like_sf"/>
</dbReference>
<dbReference type="GO" id="GO:0005524">
    <property type="term" value="F:ATP binding"/>
    <property type="evidence" value="ECO:0007669"/>
    <property type="project" value="InterPro"/>
</dbReference>
<dbReference type="Gene3D" id="3.40.1110.10">
    <property type="entry name" value="Calcium-transporting ATPase, cytoplasmic domain N"/>
    <property type="match status" value="1"/>
</dbReference>
<dbReference type="OMA" id="NISMACG"/>
<evidence type="ECO:0000313" key="12">
    <source>
        <dbReference type="EMBL" id="KJE93765.1"/>
    </source>
</evidence>
<dbReference type="InterPro" id="IPR023214">
    <property type="entry name" value="HAD_sf"/>
</dbReference>
<dbReference type="SFLD" id="SFLDG00002">
    <property type="entry name" value="C1.7:_P-type_atpase_like"/>
    <property type="match status" value="1"/>
</dbReference>
<keyword evidence="3" id="KW-0479">Metal-binding</keyword>
<dbReference type="InterPro" id="IPR018303">
    <property type="entry name" value="ATPase_P-typ_P_site"/>
</dbReference>
<dbReference type="GO" id="GO:0005886">
    <property type="term" value="C:plasma membrane"/>
    <property type="evidence" value="ECO:0007669"/>
    <property type="project" value="TreeGrafter"/>
</dbReference>
<dbReference type="PROSITE" id="PS00154">
    <property type="entry name" value="ATPASE_E1_E2"/>
    <property type="match status" value="1"/>
</dbReference>
<dbReference type="PANTHER" id="PTHR24092:SF175">
    <property type="entry name" value="PHOSPHOLIPID-TRANSPORTING ATPASE"/>
    <property type="match status" value="1"/>
</dbReference>
<dbReference type="InterPro" id="IPR008250">
    <property type="entry name" value="ATPase_P-typ_transduc_dom_A_sf"/>
</dbReference>
<feature type="compositionally biased region" description="Low complexity" evidence="8">
    <location>
        <begin position="725"/>
        <end position="735"/>
    </location>
</feature>
<accession>A0A0D2WQ85</accession>
<keyword evidence="5" id="KW-1278">Translocase</keyword>
<feature type="compositionally biased region" description="Low complexity" evidence="8">
    <location>
        <begin position="808"/>
        <end position="819"/>
    </location>
</feature>
<dbReference type="InterPro" id="IPR023299">
    <property type="entry name" value="ATPase_P-typ_cyto_dom_N"/>
</dbReference>
<evidence type="ECO:0000256" key="5">
    <source>
        <dbReference type="ARBA" id="ARBA00022967"/>
    </source>
</evidence>
<dbReference type="Proteomes" id="UP000008743">
    <property type="component" value="Unassembled WGS sequence"/>
</dbReference>
<keyword evidence="6 9" id="KW-1133">Transmembrane helix</keyword>
<feature type="transmembrane region" description="Helical" evidence="9">
    <location>
        <begin position="143"/>
        <end position="161"/>
    </location>
</feature>
<dbReference type="OrthoDB" id="377733at2759"/>
<keyword evidence="2 9" id="KW-0812">Transmembrane</keyword>
<dbReference type="PhylomeDB" id="A0A0D2WQ85"/>
<sequence>MAGNRQQTRAADASANSAAPASANATANTVVVADASVDSATAAAEAAVRTVRVVGRDAAVTGSSASSSSAVAVDFNGNNAAAAAATTAPRSGSSARSPSSSNDHLERTLRSTPSPFPDNRVITSKYTALNFLPKNLFEQFRRVANFYFLCVALIQLIPGVAPVSPLTSILPLVFVVGVTAIKQAYEDYLRHLADNETNTRPVTVMRRGVVLDIQNEQIHVGDIVRIVDGQEFPCDLTLLSTSDADGHCYTITANLDGETNLKVRSAPVPTRHLRDFGALRNLSVTIDCGLPTADLYRFTGRLFSGVLLSDASSDSFFRVSSSSLSSSPSSSSSLLSADRSSRRRAGGQDQESGGSRLAHSVNASAQSSDTPATSSWPASWSLFRKPHDALSESASFPGRSEGTISSAVPLDISNLLHKGARLRNTEFVYGVAVYTGRDTKMVLNQQPVKHKFSSLERLMNKFLIVFFIGLFVVCLISTLLTLAWNNHYRHVAWYLGDLGLPAAGETGDIFLFYAGQFITFMLLYNYCIPISLYVTVELLKFFGALLIHWDEKMADKVNTSDKQPSMAKANTSDLNEELALVDYVFSDKTGTLTENVMKFVECSVAGRRYLATRDGLVEQADPEAQARLSDAAAMAKREQRSRAESSTSATSSVPTTASSASPLHRLALSFRRGNQSGDRIPLIGAEDDDAEEQSETPAEQGDTTVGGHPDALATGAASPKGRGSGASSRNSNRSADAIKQDLAGGDDEGSESEDDYDKYLPASLLEASSSLAQAEKSNPALRVYLTALAACHTVFAERVPHGHHHQHQSSTPVVSQQQQAQQAALPLSIHYQASSPDEEALVSGAARAGVVFERRTVETLHLVVQGKPQAFELLHVLEFSSDRKRMSVIVRDEQGVIWVFTKGAESVIEPRLSADEHTFLHRMGSSSSGVEIPRMSTIKTTTMDHLGGFATSGLRTLLVAAKQLSNDEFAQIRESLHQASVALHNRDALFAAAYERIEHGLVLLGAAAIEDKLQADVDLTMKRLRGAGIKVWVLTGDKQETAINISMACGHVSSSMRVLYLNAHSRRQCSETIRQYLREYASDRAGAFDATSFGDSANAATDAARERFAPEPETTGTNTVGGVSSYGSVVSASAGHSQASPLRADESLEVELSAPHHGPPQLALVIDGATLAIALKHDSAALLALCQRCAAVLCCRMSPMQKALLVRLVKESPERPVTLAIGDGANDVSMIQEAHVGVGIMGKEGRQAACSSDYAFAKFRSLQRLLLVHGRYSYIRIADVALYFFYKNVAWIAAELLFAFYSGFSGQTIYDSVLLMLFNIVFTSLPALVHGMVEKDVSERSLLRYPRLYSSLKGPSARISSKALGQWMLSSFWHALVVFFGGLLVFGGWSAVASSSATVLTLDVGRNVTAASSWGLDHSTTTDIDVFTLGAYMNCVMLVVVTIRLLMEEGYVTWLNWFVLIGSLVVLGAFMLFWSSFMISEPYYLFHSAIYLAGLPQMWLGLLLLVVTALLPDFVFKVVYAWFWPRDWQLIQEEEYARRESRRARDAHFRGHGGARRVMSSSNGASSSFSRRGKPTDADDERRGLLTA</sequence>
<dbReference type="EMBL" id="KE346366">
    <property type="protein sequence ID" value="KJE93765.1"/>
    <property type="molecule type" value="Genomic_DNA"/>
</dbReference>
<feature type="region of interest" description="Disordered" evidence="8">
    <location>
        <begin position="321"/>
        <end position="375"/>
    </location>
</feature>
<dbReference type="eggNOG" id="KOG0206">
    <property type="taxonomic scope" value="Eukaryota"/>
</dbReference>
<reference evidence="13" key="1">
    <citation type="submission" date="2011-02" db="EMBL/GenBank/DDBJ databases">
        <title>The Genome Sequence of Capsaspora owczarzaki ATCC 30864.</title>
        <authorList>
            <person name="Russ C."/>
            <person name="Cuomo C."/>
            <person name="Burger G."/>
            <person name="Gray M.W."/>
            <person name="Holland P.W.H."/>
            <person name="King N."/>
            <person name="Lang F.B.F."/>
            <person name="Roger A.J."/>
            <person name="Ruiz-Trillo I."/>
            <person name="Young S.K."/>
            <person name="Zeng Q."/>
            <person name="Gargeya S."/>
            <person name="Alvarado L."/>
            <person name="Berlin A."/>
            <person name="Chapman S.B."/>
            <person name="Chen Z."/>
            <person name="Freedman E."/>
            <person name="Gellesch M."/>
            <person name="Goldberg J."/>
            <person name="Griggs A."/>
            <person name="Gujja S."/>
            <person name="Heilman E."/>
            <person name="Heiman D."/>
            <person name="Howarth C."/>
            <person name="Mehta T."/>
            <person name="Neiman D."/>
            <person name="Pearson M."/>
            <person name="Roberts A."/>
            <person name="Saif S."/>
            <person name="Shea T."/>
            <person name="Shenoy N."/>
            <person name="Sisk P."/>
            <person name="Stolte C."/>
            <person name="Sykes S."/>
            <person name="White J."/>
            <person name="Yandava C."/>
            <person name="Haas B."/>
            <person name="Nusbaum C."/>
            <person name="Birren B."/>
        </authorList>
    </citation>
    <scope>NUCLEOTIDE SEQUENCE</scope>
    <source>
        <strain evidence="13">ATCC 30864</strain>
    </source>
</reference>
<proteinExistence type="predicted"/>
<evidence type="ECO:0000256" key="8">
    <source>
        <dbReference type="SAM" id="MobiDB-lite"/>
    </source>
</evidence>
<dbReference type="Pfam" id="PF16212">
    <property type="entry name" value="PhoLip_ATPase_C"/>
    <property type="match status" value="1"/>
</dbReference>
<dbReference type="GO" id="GO:0045332">
    <property type="term" value="P:phospholipid translocation"/>
    <property type="evidence" value="ECO:0007669"/>
    <property type="project" value="TreeGrafter"/>
</dbReference>
<feature type="compositionally biased region" description="Low complexity" evidence="8">
    <location>
        <begin position="8"/>
        <end position="25"/>
    </location>
</feature>
<dbReference type="Gene3D" id="3.40.50.1000">
    <property type="entry name" value="HAD superfamily/HAD-like"/>
    <property type="match status" value="1"/>
</dbReference>
<dbReference type="SUPFAM" id="SSF81665">
    <property type="entry name" value="Calcium ATPase, transmembrane domain M"/>
    <property type="match status" value="1"/>
</dbReference>
<feature type="compositionally biased region" description="Acidic residues" evidence="8">
    <location>
        <begin position="685"/>
        <end position="694"/>
    </location>
</feature>
<evidence type="ECO:0000256" key="4">
    <source>
        <dbReference type="ARBA" id="ARBA00022842"/>
    </source>
</evidence>
<feature type="transmembrane region" description="Helical" evidence="9">
    <location>
        <begin position="462"/>
        <end position="484"/>
    </location>
</feature>
<keyword evidence="4" id="KW-0460">Magnesium</keyword>
<evidence type="ECO:0000256" key="1">
    <source>
        <dbReference type="ARBA" id="ARBA00004141"/>
    </source>
</evidence>
<feature type="transmembrane region" description="Helical" evidence="9">
    <location>
        <begin position="1426"/>
        <end position="1447"/>
    </location>
</feature>
<evidence type="ECO:0000259" key="10">
    <source>
        <dbReference type="Pfam" id="PF16209"/>
    </source>
</evidence>
<dbReference type="GO" id="GO:0140326">
    <property type="term" value="F:ATPase-coupled intramembrane lipid transporter activity"/>
    <property type="evidence" value="ECO:0007669"/>
    <property type="project" value="TreeGrafter"/>
</dbReference>
<feature type="region of interest" description="Disordered" evidence="8">
    <location>
        <begin position="1547"/>
        <end position="1588"/>
    </location>
</feature>
<feature type="domain" description="P-type ATPase C-terminal" evidence="11">
    <location>
        <begin position="1249"/>
        <end position="1525"/>
    </location>
</feature>
<dbReference type="InterPro" id="IPR001757">
    <property type="entry name" value="P_typ_ATPase"/>
</dbReference>
<feature type="compositionally biased region" description="Low complexity" evidence="8">
    <location>
        <begin position="1556"/>
        <end position="1570"/>
    </location>
</feature>
<evidence type="ECO:0000256" key="6">
    <source>
        <dbReference type="ARBA" id="ARBA00022989"/>
    </source>
</evidence>
<feature type="region of interest" description="Disordered" evidence="8">
    <location>
        <begin position="1"/>
        <end position="25"/>
    </location>
</feature>
<feature type="compositionally biased region" description="Polar residues" evidence="8">
    <location>
        <begin position="361"/>
        <end position="375"/>
    </location>
</feature>
<dbReference type="PANTHER" id="PTHR24092">
    <property type="entry name" value="PROBABLE PHOSPHOLIPID-TRANSPORTING ATPASE"/>
    <property type="match status" value="1"/>
</dbReference>
<dbReference type="GO" id="GO:0005783">
    <property type="term" value="C:endoplasmic reticulum"/>
    <property type="evidence" value="ECO:0007669"/>
    <property type="project" value="TreeGrafter"/>
</dbReference>
<dbReference type="Gene3D" id="2.70.150.10">
    <property type="entry name" value="Calcium-transporting ATPase, cytoplasmic transduction domain A"/>
    <property type="match status" value="1"/>
</dbReference>
<dbReference type="Pfam" id="PF13246">
    <property type="entry name" value="Cation_ATPase"/>
    <property type="match status" value="1"/>
</dbReference>
<feature type="transmembrane region" description="Helical" evidence="9">
    <location>
        <begin position="1499"/>
        <end position="1523"/>
    </location>
</feature>
<evidence type="ECO:0000256" key="7">
    <source>
        <dbReference type="ARBA" id="ARBA00023136"/>
    </source>
</evidence>
<dbReference type="Pfam" id="PF16209">
    <property type="entry name" value="PhoLip_ATPase_N"/>
    <property type="match status" value="1"/>
</dbReference>
<feature type="compositionally biased region" description="Low complexity" evidence="8">
    <location>
        <begin position="84"/>
        <end position="102"/>
    </location>
</feature>
<gene>
    <name evidence="12" type="ORF">CAOG_004512</name>
</gene>
<feature type="compositionally biased region" description="Low complexity" evidence="8">
    <location>
        <begin position="644"/>
        <end position="661"/>
    </location>
</feature>
<dbReference type="InterPro" id="IPR032630">
    <property type="entry name" value="P_typ_ATPase_c"/>
</dbReference>
<feature type="compositionally biased region" description="Basic and acidic residues" evidence="8">
    <location>
        <begin position="1574"/>
        <end position="1588"/>
    </location>
</feature>
<dbReference type="GO" id="GO:0046872">
    <property type="term" value="F:metal ion binding"/>
    <property type="evidence" value="ECO:0007669"/>
    <property type="project" value="UniProtKB-KW"/>
</dbReference>
<dbReference type="RefSeq" id="XP_004347259.1">
    <property type="nucleotide sequence ID" value="XM_004347209.2"/>
</dbReference>
<evidence type="ECO:0000256" key="9">
    <source>
        <dbReference type="SAM" id="Phobius"/>
    </source>
</evidence>
<dbReference type="SUPFAM" id="SSF56784">
    <property type="entry name" value="HAD-like"/>
    <property type="match status" value="1"/>
</dbReference>
<name>A0A0D2WQ85_CAPO3</name>
<dbReference type="NCBIfam" id="TIGR01494">
    <property type="entry name" value="ATPase_P-type"/>
    <property type="match status" value="2"/>
</dbReference>
<feature type="region of interest" description="Disordered" evidence="8">
    <location>
        <begin position="1101"/>
        <end position="1122"/>
    </location>
</feature>
<dbReference type="InterPro" id="IPR032631">
    <property type="entry name" value="P-type_ATPase_N"/>
</dbReference>
<dbReference type="STRING" id="595528.A0A0D2WQ85"/>
<feature type="region of interest" description="Disordered" evidence="8">
    <location>
        <begin position="800"/>
        <end position="819"/>
    </location>
</feature>
<feature type="transmembrane region" description="Helical" evidence="9">
    <location>
        <begin position="1313"/>
        <end position="1333"/>
    </location>
</feature>
<feature type="compositionally biased region" description="Low complexity" evidence="8">
    <location>
        <begin position="321"/>
        <end position="338"/>
    </location>
</feature>
<feature type="region of interest" description="Disordered" evidence="8">
    <location>
        <begin position="84"/>
        <end position="116"/>
    </location>
</feature>
<dbReference type="SFLD" id="SFLDF00027">
    <property type="entry name" value="p-type_atpase"/>
    <property type="match status" value="1"/>
</dbReference>
<dbReference type="GO" id="GO:0016887">
    <property type="term" value="F:ATP hydrolysis activity"/>
    <property type="evidence" value="ECO:0007669"/>
    <property type="project" value="InterPro"/>
</dbReference>
<comment type="subcellular location">
    <subcellularLocation>
        <location evidence="1">Membrane</location>
        <topology evidence="1">Multi-pass membrane protein</topology>
    </subcellularLocation>
</comment>
<protein>
    <submittedName>
        <fullName evidence="12">ATPase</fullName>
    </submittedName>
</protein>
<dbReference type="SUPFAM" id="SSF81660">
    <property type="entry name" value="Metal cation-transporting ATPase, ATP-binding domain N"/>
    <property type="match status" value="1"/>
</dbReference>
<feature type="transmembrane region" description="Helical" evidence="9">
    <location>
        <begin position="1454"/>
        <end position="1479"/>
    </location>
</feature>
<evidence type="ECO:0000259" key="11">
    <source>
        <dbReference type="Pfam" id="PF16212"/>
    </source>
</evidence>
<evidence type="ECO:0000256" key="2">
    <source>
        <dbReference type="ARBA" id="ARBA00022692"/>
    </source>
</evidence>
<dbReference type="SUPFAM" id="SSF81653">
    <property type="entry name" value="Calcium ATPase, transduction domain A"/>
    <property type="match status" value="1"/>
</dbReference>
<dbReference type="InterPro" id="IPR044492">
    <property type="entry name" value="P_typ_ATPase_HD_dom"/>
</dbReference>
<dbReference type="SFLD" id="SFLDS00003">
    <property type="entry name" value="Haloacid_Dehalogenase"/>
    <property type="match status" value="1"/>
</dbReference>
<feature type="domain" description="P-type ATPase N-terminal" evidence="10">
    <location>
        <begin position="112"/>
        <end position="169"/>
    </location>
</feature>
<feature type="region of interest" description="Disordered" evidence="8">
    <location>
        <begin position="621"/>
        <end position="735"/>
    </location>
</feature>
<dbReference type="InParanoid" id="A0A0D2WQ85"/>
<organism evidence="12 13">
    <name type="scientific">Capsaspora owczarzaki (strain ATCC 30864)</name>
    <dbReference type="NCBI Taxonomy" id="595528"/>
    <lineage>
        <taxon>Eukaryota</taxon>
        <taxon>Filasterea</taxon>
        <taxon>Capsaspora</taxon>
    </lineage>
</organism>
<feature type="transmembrane region" description="Helical" evidence="9">
    <location>
        <begin position="1372"/>
        <end position="1392"/>
    </location>
</feature>
<evidence type="ECO:0000313" key="13">
    <source>
        <dbReference type="Proteomes" id="UP000008743"/>
    </source>
</evidence>
<evidence type="ECO:0000256" key="3">
    <source>
        <dbReference type="ARBA" id="ARBA00022723"/>
    </source>
</evidence>
<keyword evidence="13" id="KW-1185">Reference proteome</keyword>